<dbReference type="EMBL" id="JAEQNB010000001">
    <property type="protein sequence ID" value="MBL0386224.1"/>
    <property type="molecule type" value="Genomic_DNA"/>
</dbReference>
<dbReference type="NCBIfam" id="TIGR01637">
    <property type="entry name" value="phage_arpU"/>
    <property type="match status" value="1"/>
</dbReference>
<keyword evidence="2" id="KW-1185">Reference proteome</keyword>
<sequence length="147" mass="17072">MTRNLTEQNIETKKTRARVEGMLESCRLYMQIGYHPGQEARTTARYSLTPSSVTNAFHSSTESIAQKNVDEERRRRALVESVWAAVEMLNEMEQQIVKMRYLEDDDALDYIVWGELNLSERKYYRVKARAFLKLALAMGVAVYKEAI</sequence>
<comment type="caution">
    <text evidence="1">The sequence shown here is derived from an EMBL/GenBank/DDBJ whole genome shotgun (WGS) entry which is preliminary data.</text>
</comment>
<dbReference type="InterPro" id="IPR006524">
    <property type="entry name" value="ArpU-like"/>
</dbReference>
<dbReference type="RefSeq" id="WP_201632241.1">
    <property type="nucleotide sequence ID" value="NZ_JAEQNB010000001.1"/>
</dbReference>
<accession>A0ABS1J848</accession>
<dbReference type="Proteomes" id="UP000602284">
    <property type="component" value="Unassembled WGS sequence"/>
</dbReference>
<organism evidence="1 2">
    <name type="scientific">Tumebacillus amylolyticus</name>
    <dbReference type="NCBI Taxonomy" id="2801339"/>
    <lineage>
        <taxon>Bacteria</taxon>
        <taxon>Bacillati</taxon>
        <taxon>Bacillota</taxon>
        <taxon>Bacilli</taxon>
        <taxon>Bacillales</taxon>
        <taxon>Alicyclobacillaceae</taxon>
        <taxon>Tumebacillus</taxon>
    </lineage>
</organism>
<name>A0ABS1J848_9BACL</name>
<gene>
    <name evidence="1" type="ORF">JJB07_06105</name>
</gene>
<evidence type="ECO:0000313" key="1">
    <source>
        <dbReference type="EMBL" id="MBL0386224.1"/>
    </source>
</evidence>
<reference evidence="1 2" key="1">
    <citation type="submission" date="2021-01" db="EMBL/GenBank/DDBJ databases">
        <title>Tumebacillus sp. strain ITR2 16S ribosomal RNA gene Genome sequencing and assembly.</title>
        <authorList>
            <person name="Kang M."/>
        </authorList>
    </citation>
    <scope>NUCLEOTIDE SEQUENCE [LARGE SCALE GENOMIC DNA]</scope>
    <source>
        <strain evidence="1 2">ITR2</strain>
    </source>
</reference>
<protein>
    <submittedName>
        <fullName evidence="1">ArpU family transcriptional regulator</fullName>
    </submittedName>
</protein>
<dbReference type="Gene3D" id="1.20.140.160">
    <property type="match status" value="1"/>
</dbReference>
<proteinExistence type="predicted"/>
<evidence type="ECO:0000313" key="2">
    <source>
        <dbReference type="Proteomes" id="UP000602284"/>
    </source>
</evidence>